<dbReference type="EMBL" id="VFPE01000002">
    <property type="protein sequence ID" value="TQM27436.1"/>
    <property type="molecule type" value="Genomic_DNA"/>
</dbReference>
<evidence type="ECO:0000313" key="1">
    <source>
        <dbReference type="EMBL" id="TQM27436.1"/>
    </source>
</evidence>
<dbReference type="Proteomes" id="UP000320235">
    <property type="component" value="Unassembled WGS sequence"/>
</dbReference>
<gene>
    <name evidence="1" type="ORF">FB391_1453</name>
</gene>
<dbReference type="OrthoDB" id="9804685at2"/>
<organism evidence="1 2">
    <name type="scientific">Microbacterium kyungheense</name>
    <dbReference type="NCBI Taxonomy" id="1263636"/>
    <lineage>
        <taxon>Bacteria</taxon>
        <taxon>Bacillati</taxon>
        <taxon>Actinomycetota</taxon>
        <taxon>Actinomycetes</taxon>
        <taxon>Micrococcales</taxon>
        <taxon>Microbacteriaceae</taxon>
        <taxon>Microbacterium</taxon>
    </lineage>
</organism>
<proteinExistence type="predicted"/>
<evidence type="ECO:0000313" key="2">
    <source>
        <dbReference type="Proteomes" id="UP000320235"/>
    </source>
</evidence>
<name>A0A543F0U6_9MICO</name>
<dbReference type="RefSeq" id="WP_141893795.1">
    <property type="nucleotide sequence ID" value="NZ_BAABLH010000004.1"/>
</dbReference>
<reference evidence="1 2" key="1">
    <citation type="submission" date="2019-06" db="EMBL/GenBank/DDBJ databases">
        <title>Sequencing the genomes of 1000 actinobacteria strains.</title>
        <authorList>
            <person name="Klenk H.-P."/>
        </authorList>
    </citation>
    <scope>NUCLEOTIDE SEQUENCE [LARGE SCALE GENOMIC DNA]</scope>
    <source>
        <strain evidence="1 2">DSM 105492</strain>
    </source>
</reference>
<accession>A0A543F0U6</accession>
<keyword evidence="2" id="KW-1185">Reference proteome</keyword>
<comment type="caution">
    <text evidence="1">The sequence shown here is derived from an EMBL/GenBank/DDBJ whole genome shotgun (WGS) entry which is preliminary data.</text>
</comment>
<dbReference type="AlphaFoldDB" id="A0A543F0U6"/>
<protein>
    <submittedName>
        <fullName evidence="1">Uncharacterized protein</fullName>
    </submittedName>
</protein>
<sequence>MRRARAPQHPLDWYRDPDGRAVDARLHLLDRQMLDPHDVPISTVDDIEIDGLEVGEPVDHESPPTVSAVLVGAAVLPRVFGGTMPRSRWDRIDWRLVRRLDTVIRIDAEADDLDATWLERWIRDRVIARIPGGRHDPE</sequence>